<dbReference type="Proteomes" id="UP000006820">
    <property type="component" value="Chromosome"/>
</dbReference>
<evidence type="ECO:0000313" key="3">
    <source>
        <dbReference type="Proteomes" id="UP000006820"/>
    </source>
</evidence>
<feature type="region of interest" description="Disordered" evidence="1">
    <location>
        <begin position="84"/>
        <end position="115"/>
    </location>
</feature>
<gene>
    <name evidence="2" type="ordered locus">NFA_39740</name>
</gene>
<dbReference type="AlphaFoldDB" id="Q5YSL9"/>
<name>Q5YSL9_NOCFA</name>
<protein>
    <submittedName>
        <fullName evidence="2">Uncharacterized protein</fullName>
    </submittedName>
</protein>
<reference evidence="2 3" key="1">
    <citation type="journal article" date="2004" name="Proc. Natl. Acad. Sci. U.S.A.">
        <title>The complete genomic sequence of Nocardia farcinica IFM 10152.</title>
        <authorList>
            <person name="Ishikawa J."/>
            <person name="Yamashita A."/>
            <person name="Mikami Y."/>
            <person name="Hoshino Y."/>
            <person name="Kurita H."/>
            <person name="Hotta K."/>
            <person name="Shiba T."/>
            <person name="Hattori M."/>
        </authorList>
    </citation>
    <scope>NUCLEOTIDE SEQUENCE [LARGE SCALE GENOMIC DNA]</scope>
    <source>
        <strain evidence="2 3">IFM 10152</strain>
    </source>
</reference>
<organism evidence="2 3">
    <name type="scientific">Nocardia farcinica (strain IFM 10152)</name>
    <dbReference type="NCBI Taxonomy" id="247156"/>
    <lineage>
        <taxon>Bacteria</taxon>
        <taxon>Bacillati</taxon>
        <taxon>Actinomycetota</taxon>
        <taxon>Actinomycetes</taxon>
        <taxon>Mycobacteriales</taxon>
        <taxon>Nocardiaceae</taxon>
        <taxon>Nocardia</taxon>
    </lineage>
</organism>
<dbReference type="EMBL" id="AP006618">
    <property type="protein sequence ID" value="BAD58822.1"/>
    <property type="molecule type" value="Genomic_DNA"/>
</dbReference>
<sequence length="115" mass="12830">MSDDRGAAPKPEHVLVSVTMRKNSWEAKCRCGRSSVAYNRSKAVAMLYSHVIHASKPECPTPHKKKHGTRGEAENAIRRYLARARPGDRPARAYRCPSGQHWHTTKSAAPERKAA</sequence>
<dbReference type="RefSeq" id="WP_011210507.1">
    <property type="nucleotide sequence ID" value="NC_006361.1"/>
</dbReference>
<proteinExistence type="predicted"/>
<evidence type="ECO:0000256" key="1">
    <source>
        <dbReference type="SAM" id="MobiDB-lite"/>
    </source>
</evidence>
<dbReference type="HOGENOM" id="CLU_2106420_0_0_11"/>
<keyword evidence="3" id="KW-1185">Reference proteome</keyword>
<accession>Q5YSL9</accession>
<dbReference type="KEGG" id="nfa:NFA_39740"/>
<dbReference type="STRING" id="247156.NFA_39740"/>
<evidence type="ECO:0000313" key="2">
    <source>
        <dbReference type="EMBL" id="BAD58822.1"/>
    </source>
</evidence>
<dbReference type="GeneID" id="61136737"/>
<dbReference type="OrthoDB" id="4571241at2"/>